<evidence type="ECO:0000313" key="2">
    <source>
        <dbReference type="Proteomes" id="UP000308600"/>
    </source>
</evidence>
<dbReference type="EMBL" id="ML208261">
    <property type="protein sequence ID" value="TFK75945.1"/>
    <property type="molecule type" value="Genomic_DNA"/>
</dbReference>
<accession>A0ACD3BDL5</accession>
<name>A0ACD3BDL5_9AGAR</name>
<dbReference type="Proteomes" id="UP000308600">
    <property type="component" value="Unassembled WGS sequence"/>
</dbReference>
<organism evidence="1 2">
    <name type="scientific">Pluteus cervinus</name>
    <dbReference type="NCBI Taxonomy" id="181527"/>
    <lineage>
        <taxon>Eukaryota</taxon>
        <taxon>Fungi</taxon>
        <taxon>Dikarya</taxon>
        <taxon>Basidiomycota</taxon>
        <taxon>Agaricomycotina</taxon>
        <taxon>Agaricomycetes</taxon>
        <taxon>Agaricomycetidae</taxon>
        <taxon>Agaricales</taxon>
        <taxon>Pluteineae</taxon>
        <taxon>Pluteaceae</taxon>
        <taxon>Pluteus</taxon>
    </lineage>
</organism>
<protein>
    <submittedName>
        <fullName evidence="1">Uncharacterized protein</fullName>
    </submittedName>
</protein>
<reference evidence="1 2" key="1">
    <citation type="journal article" date="2019" name="Nat. Ecol. Evol.">
        <title>Megaphylogeny resolves global patterns of mushroom evolution.</title>
        <authorList>
            <person name="Varga T."/>
            <person name="Krizsan K."/>
            <person name="Foldi C."/>
            <person name="Dima B."/>
            <person name="Sanchez-Garcia M."/>
            <person name="Sanchez-Ramirez S."/>
            <person name="Szollosi G.J."/>
            <person name="Szarkandi J.G."/>
            <person name="Papp V."/>
            <person name="Albert L."/>
            <person name="Andreopoulos W."/>
            <person name="Angelini C."/>
            <person name="Antonin V."/>
            <person name="Barry K.W."/>
            <person name="Bougher N.L."/>
            <person name="Buchanan P."/>
            <person name="Buyck B."/>
            <person name="Bense V."/>
            <person name="Catcheside P."/>
            <person name="Chovatia M."/>
            <person name="Cooper J."/>
            <person name="Damon W."/>
            <person name="Desjardin D."/>
            <person name="Finy P."/>
            <person name="Geml J."/>
            <person name="Haridas S."/>
            <person name="Hughes K."/>
            <person name="Justo A."/>
            <person name="Karasinski D."/>
            <person name="Kautmanova I."/>
            <person name="Kiss B."/>
            <person name="Kocsube S."/>
            <person name="Kotiranta H."/>
            <person name="LaButti K.M."/>
            <person name="Lechner B.E."/>
            <person name="Liimatainen K."/>
            <person name="Lipzen A."/>
            <person name="Lukacs Z."/>
            <person name="Mihaltcheva S."/>
            <person name="Morgado L.N."/>
            <person name="Niskanen T."/>
            <person name="Noordeloos M.E."/>
            <person name="Ohm R.A."/>
            <person name="Ortiz-Santana B."/>
            <person name="Ovrebo C."/>
            <person name="Racz N."/>
            <person name="Riley R."/>
            <person name="Savchenko A."/>
            <person name="Shiryaev A."/>
            <person name="Soop K."/>
            <person name="Spirin V."/>
            <person name="Szebenyi C."/>
            <person name="Tomsovsky M."/>
            <person name="Tulloss R.E."/>
            <person name="Uehling J."/>
            <person name="Grigoriev I.V."/>
            <person name="Vagvolgyi C."/>
            <person name="Papp T."/>
            <person name="Martin F.M."/>
            <person name="Miettinen O."/>
            <person name="Hibbett D.S."/>
            <person name="Nagy L.G."/>
        </authorList>
    </citation>
    <scope>NUCLEOTIDE SEQUENCE [LARGE SCALE GENOMIC DNA]</scope>
    <source>
        <strain evidence="1 2">NL-1719</strain>
    </source>
</reference>
<sequence>MQIYRRLLLSIATPFHILPISDVTSERSMAQRVEGSRLCLWFLWMRCSVCQGLSKVHPRLCSCRIVS</sequence>
<evidence type="ECO:0000313" key="1">
    <source>
        <dbReference type="EMBL" id="TFK75945.1"/>
    </source>
</evidence>
<proteinExistence type="predicted"/>
<keyword evidence="2" id="KW-1185">Reference proteome</keyword>
<gene>
    <name evidence="1" type="ORF">BDN72DRAFT_358317</name>
</gene>